<comment type="caution">
    <text evidence="2">The sequence shown here is derived from an EMBL/GenBank/DDBJ whole genome shotgun (WGS) entry which is preliminary data.</text>
</comment>
<name>A0A1L8TKX0_9ENTE</name>
<reference evidence="2 3" key="1">
    <citation type="submission" date="2014-12" db="EMBL/GenBank/DDBJ databases">
        <title>Draft genome sequences of 29 type strains of Enterococci.</title>
        <authorList>
            <person name="Zhong Z."/>
            <person name="Sun Z."/>
            <person name="Liu W."/>
            <person name="Zhang W."/>
            <person name="Zhang H."/>
        </authorList>
    </citation>
    <scope>NUCLEOTIDE SEQUENCE [LARGE SCALE GENOMIC DNA]</scope>
    <source>
        <strain evidence="2 3">DSM 17122</strain>
    </source>
</reference>
<dbReference type="CDD" id="cd00144">
    <property type="entry name" value="MPP_PPP_family"/>
    <property type="match status" value="1"/>
</dbReference>
<organism evidence="2 3">
    <name type="scientific">Enterococcus hermanniensis</name>
    <dbReference type="NCBI Taxonomy" id="249189"/>
    <lineage>
        <taxon>Bacteria</taxon>
        <taxon>Bacillati</taxon>
        <taxon>Bacillota</taxon>
        <taxon>Bacilli</taxon>
        <taxon>Lactobacillales</taxon>
        <taxon>Enterococcaceae</taxon>
        <taxon>Enterococcus</taxon>
    </lineage>
</organism>
<dbReference type="Pfam" id="PF00149">
    <property type="entry name" value="Metallophos"/>
    <property type="match status" value="1"/>
</dbReference>
<dbReference type="GO" id="GO:0005737">
    <property type="term" value="C:cytoplasm"/>
    <property type="evidence" value="ECO:0007669"/>
    <property type="project" value="TreeGrafter"/>
</dbReference>
<dbReference type="Proteomes" id="UP000182077">
    <property type="component" value="Unassembled WGS sequence"/>
</dbReference>
<dbReference type="InterPro" id="IPR004843">
    <property type="entry name" value="Calcineurin-like_PHP"/>
</dbReference>
<proteinExistence type="predicted"/>
<dbReference type="GO" id="GO:0016791">
    <property type="term" value="F:phosphatase activity"/>
    <property type="evidence" value="ECO:0007669"/>
    <property type="project" value="TreeGrafter"/>
</dbReference>
<dbReference type="RefSeq" id="WP_071858346.1">
    <property type="nucleotide sequence ID" value="NZ_JBHSHK010000006.1"/>
</dbReference>
<evidence type="ECO:0000313" key="2">
    <source>
        <dbReference type="EMBL" id="OJG44979.1"/>
    </source>
</evidence>
<dbReference type="EMBL" id="JXKQ01000009">
    <property type="protein sequence ID" value="OJG44979.1"/>
    <property type="molecule type" value="Genomic_DNA"/>
</dbReference>
<sequence length="242" mass="27825">MDQVFVIGDIHGEFGMFQAMLKHFQAKTQQLILIGDLNDRGPKSKDCWLLAMELVRKYQAVYLRGNHEQYFLEFMEAPEDWFPSYLHNGGKETIESLLHKGATAEYSPTEIAMMIRSRYKELLQFLEVLPFYCEWGKYLFVHAGVDLTKEWTETAKTDFLWIREPFHHGKNNTGKTIVFGHTITPMLYGDMQTTALWQSDGKIGIDGGAVFGGSLHGVVFDQTGIVEDYELSNTDHPWQPDF</sequence>
<feature type="domain" description="Calcineurin-like phosphoesterase" evidence="1">
    <location>
        <begin position="4"/>
        <end position="185"/>
    </location>
</feature>
<dbReference type="AlphaFoldDB" id="A0A1L8TKX0"/>
<dbReference type="InterPro" id="IPR029052">
    <property type="entry name" value="Metallo-depent_PP-like"/>
</dbReference>
<gene>
    <name evidence="2" type="ORF">RV04_GL002499</name>
</gene>
<keyword evidence="3" id="KW-1185">Reference proteome</keyword>
<dbReference type="PANTHER" id="PTHR42850:SF4">
    <property type="entry name" value="ZINC-DEPENDENT ENDOPOLYPHOSPHATASE"/>
    <property type="match status" value="1"/>
</dbReference>
<dbReference type="Gene3D" id="3.60.21.10">
    <property type="match status" value="1"/>
</dbReference>
<evidence type="ECO:0000313" key="3">
    <source>
        <dbReference type="Proteomes" id="UP000182077"/>
    </source>
</evidence>
<dbReference type="SUPFAM" id="SSF56300">
    <property type="entry name" value="Metallo-dependent phosphatases"/>
    <property type="match status" value="1"/>
</dbReference>
<accession>A0A1L8TKX0</accession>
<evidence type="ECO:0000259" key="1">
    <source>
        <dbReference type="Pfam" id="PF00149"/>
    </source>
</evidence>
<dbReference type="GO" id="GO:0008803">
    <property type="term" value="F:bis(5'-nucleosyl)-tetraphosphatase (symmetrical) activity"/>
    <property type="evidence" value="ECO:0007669"/>
    <property type="project" value="TreeGrafter"/>
</dbReference>
<dbReference type="OrthoDB" id="384253at2"/>
<dbReference type="GO" id="GO:0110154">
    <property type="term" value="P:RNA decapping"/>
    <property type="evidence" value="ECO:0007669"/>
    <property type="project" value="TreeGrafter"/>
</dbReference>
<dbReference type="InterPro" id="IPR050126">
    <property type="entry name" value="Ap4A_hydrolase"/>
</dbReference>
<protein>
    <submittedName>
        <fullName evidence="2">Serine/threonine protein phosphatase 1</fullName>
    </submittedName>
</protein>
<dbReference type="STRING" id="249189.RV04_GL002499"/>
<dbReference type="PANTHER" id="PTHR42850">
    <property type="entry name" value="METALLOPHOSPHOESTERASE"/>
    <property type="match status" value="1"/>
</dbReference>